<evidence type="ECO:0000259" key="2">
    <source>
        <dbReference type="Pfam" id="PF01551"/>
    </source>
</evidence>
<reference evidence="3 4" key="1">
    <citation type="submission" date="2013-04" db="EMBL/GenBank/DDBJ databases">
        <title>The Genome Sequence of Propionimicrobium lymphophilum ACS-093-V-SCH5.</title>
        <authorList>
            <consortium name="The Broad Institute Genomics Platform"/>
            <person name="Earl A."/>
            <person name="Ward D."/>
            <person name="Feldgarden M."/>
            <person name="Gevers D."/>
            <person name="Saerens B."/>
            <person name="Vaneechoutte M."/>
            <person name="Walker B."/>
            <person name="Young S."/>
            <person name="Zeng Q."/>
            <person name="Gargeya S."/>
            <person name="Fitzgerald M."/>
            <person name="Haas B."/>
            <person name="Abouelleil A."/>
            <person name="Allen A.W."/>
            <person name="Alvarado L."/>
            <person name="Arachchi H.M."/>
            <person name="Berlin A.M."/>
            <person name="Chapman S.B."/>
            <person name="Gainer-Dewar J."/>
            <person name="Goldberg J."/>
            <person name="Griggs A."/>
            <person name="Gujja S."/>
            <person name="Hansen M."/>
            <person name="Howarth C."/>
            <person name="Imamovic A."/>
            <person name="Ireland A."/>
            <person name="Larimer J."/>
            <person name="McCowan C."/>
            <person name="Murphy C."/>
            <person name="Pearson M."/>
            <person name="Poon T.W."/>
            <person name="Priest M."/>
            <person name="Roberts A."/>
            <person name="Saif S."/>
            <person name="Shea T."/>
            <person name="Sisk P."/>
            <person name="Sykes S."/>
            <person name="Wortman J."/>
            <person name="Nusbaum C."/>
            <person name="Birren B."/>
        </authorList>
    </citation>
    <scope>NUCLEOTIDE SEQUENCE [LARGE SCALE GENOMIC DNA]</scope>
    <source>
        <strain evidence="3 4">ACS-093-V-SCH5</strain>
    </source>
</reference>
<dbReference type="SUPFAM" id="SSF51261">
    <property type="entry name" value="Duplicated hybrid motif"/>
    <property type="match status" value="2"/>
</dbReference>
<dbReference type="Proteomes" id="UP000014417">
    <property type="component" value="Unassembled WGS sequence"/>
</dbReference>
<evidence type="ECO:0000256" key="1">
    <source>
        <dbReference type="SAM" id="SignalP"/>
    </source>
</evidence>
<dbReference type="Gene3D" id="2.70.70.10">
    <property type="entry name" value="Glucose Permease (Domain IIA)"/>
    <property type="match status" value="2"/>
</dbReference>
<sequence>MNKFNCLLLAAVSSIVLFLQCLSVAAASPSRVPPLTGPITRAFDLPEQNWAAGHRGIDFAGSKGEQVFAASAGRVTWVGQVGGVTMVTITHSDGLRSTYQPVSPSVEPGQQVSVGAKIGSLLEGHQGCPGEACLHFGVLDKDKYLNPQDWLGGTDGSRVRLLPMNAHPRKVPLGLMTSEASGPWPVPGVVTCEFGPRTNPITGNSEIHDGTDIGAPCGTPIKAWSDGVVTFAQMTAGYGNRVVLADSPGNETSYSHLQGFNVAAGQRVKSGDVVGFVGTTGYSTGCHLHFSVVRDGKFINPRQIVRE</sequence>
<dbReference type="PATRIC" id="fig|883161.3.peg.952"/>
<dbReference type="HOGENOM" id="CLU_828628_0_0_11"/>
<dbReference type="RefSeq" id="WP_016455790.1">
    <property type="nucleotide sequence ID" value="NZ_KE150269.1"/>
</dbReference>
<feature type="chain" id="PRO_5004513817" description="M23ase beta-sheet core domain-containing protein" evidence="1">
    <location>
        <begin position="27"/>
        <end position="307"/>
    </location>
</feature>
<name>S2W2P1_9ACTN</name>
<dbReference type="GO" id="GO:0004222">
    <property type="term" value="F:metalloendopeptidase activity"/>
    <property type="evidence" value="ECO:0007669"/>
    <property type="project" value="TreeGrafter"/>
</dbReference>
<dbReference type="Pfam" id="PF01551">
    <property type="entry name" value="Peptidase_M23"/>
    <property type="match status" value="2"/>
</dbReference>
<dbReference type="InterPro" id="IPR011055">
    <property type="entry name" value="Dup_hybrid_motif"/>
</dbReference>
<dbReference type="PANTHER" id="PTHR21666">
    <property type="entry name" value="PEPTIDASE-RELATED"/>
    <property type="match status" value="1"/>
</dbReference>
<dbReference type="InterPro" id="IPR050570">
    <property type="entry name" value="Cell_wall_metabolism_enzyme"/>
</dbReference>
<dbReference type="CDD" id="cd12797">
    <property type="entry name" value="M23_peptidase"/>
    <property type="match status" value="2"/>
</dbReference>
<protein>
    <recommendedName>
        <fullName evidence="2">M23ase beta-sheet core domain-containing protein</fullName>
    </recommendedName>
</protein>
<proteinExistence type="predicted"/>
<keyword evidence="1" id="KW-0732">Signal</keyword>
<evidence type="ECO:0000313" key="3">
    <source>
        <dbReference type="EMBL" id="EPD33416.1"/>
    </source>
</evidence>
<dbReference type="AlphaFoldDB" id="S2W2P1"/>
<gene>
    <name evidence="3" type="ORF">HMPREF9306_00956</name>
</gene>
<dbReference type="EMBL" id="AGZR01000005">
    <property type="protein sequence ID" value="EPD33416.1"/>
    <property type="molecule type" value="Genomic_DNA"/>
</dbReference>
<comment type="caution">
    <text evidence="3">The sequence shown here is derived from an EMBL/GenBank/DDBJ whole genome shotgun (WGS) entry which is preliminary data.</text>
</comment>
<keyword evidence="4" id="KW-1185">Reference proteome</keyword>
<organism evidence="3 4">
    <name type="scientific">Propionimicrobium lymphophilum ACS-093-V-SCH5</name>
    <dbReference type="NCBI Taxonomy" id="883161"/>
    <lineage>
        <taxon>Bacteria</taxon>
        <taxon>Bacillati</taxon>
        <taxon>Actinomycetota</taxon>
        <taxon>Actinomycetes</taxon>
        <taxon>Propionibacteriales</taxon>
        <taxon>Propionibacteriaceae</taxon>
        <taxon>Propionimicrobium</taxon>
    </lineage>
</organism>
<accession>S2W2P1</accession>
<evidence type="ECO:0000313" key="4">
    <source>
        <dbReference type="Proteomes" id="UP000014417"/>
    </source>
</evidence>
<dbReference type="InterPro" id="IPR016047">
    <property type="entry name" value="M23ase_b-sheet_dom"/>
</dbReference>
<feature type="domain" description="M23ase beta-sheet core" evidence="2">
    <location>
        <begin position="207"/>
        <end position="301"/>
    </location>
</feature>
<feature type="signal peptide" evidence="1">
    <location>
        <begin position="1"/>
        <end position="26"/>
    </location>
</feature>
<dbReference type="OrthoDB" id="1099523at2"/>
<dbReference type="STRING" id="883161.HMPREF9306_00956"/>
<feature type="domain" description="M23ase beta-sheet core" evidence="2">
    <location>
        <begin position="53"/>
        <end position="147"/>
    </location>
</feature>
<dbReference type="PANTHER" id="PTHR21666:SF270">
    <property type="entry name" value="MUREIN HYDROLASE ACTIVATOR ENVC"/>
    <property type="match status" value="1"/>
</dbReference>